<name>A0A2S7WAH7_9FLAO</name>
<protein>
    <recommendedName>
        <fullName evidence="3">YbbR-like domain-containing protein</fullName>
    </recommendedName>
</protein>
<gene>
    <name evidence="1" type="ORF">BTO13_04880</name>
</gene>
<organism evidence="1 2">
    <name type="scientific">Polaribacter gangjinensis</name>
    <dbReference type="NCBI Taxonomy" id="574710"/>
    <lineage>
        <taxon>Bacteria</taxon>
        <taxon>Pseudomonadati</taxon>
        <taxon>Bacteroidota</taxon>
        <taxon>Flavobacteriia</taxon>
        <taxon>Flavobacteriales</taxon>
        <taxon>Flavobacteriaceae</taxon>
    </lineage>
</organism>
<dbReference type="Gene3D" id="2.170.120.40">
    <property type="entry name" value="YbbR-like domain"/>
    <property type="match status" value="1"/>
</dbReference>
<evidence type="ECO:0000313" key="1">
    <source>
        <dbReference type="EMBL" id="PQJ74628.1"/>
    </source>
</evidence>
<dbReference type="AlphaFoldDB" id="A0A2S7WAH7"/>
<evidence type="ECO:0000313" key="2">
    <source>
        <dbReference type="Proteomes" id="UP000237608"/>
    </source>
</evidence>
<proteinExistence type="predicted"/>
<reference evidence="1 2" key="1">
    <citation type="submission" date="2016-12" db="EMBL/GenBank/DDBJ databases">
        <title>Trade-off between light-utilization and light-protection in marine flavobacteria.</title>
        <authorList>
            <person name="Kumagai Y."/>
            <person name="Yoshizawa S."/>
            <person name="Kogure K."/>
            <person name="Iwasaki W."/>
        </authorList>
    </citation>
    <scope>NUCLEOTIDE SEQUENCE [LARGE SCALE GENOMIC DNA]</scope>
    <source>
        <strain evidence="1 2">KCTC 22729</strain>
    </source>
</reference>
<dbReference type="InterPro" id="IPR053154">
    <property type="entry name" value="c-di-AMP_regulator"/>
</dbReference>
<comment type="caution">
    <text evidence="1">The sequence shown here is derived from an EMBL/GenBank/DDBJ whole genome shotgun (WGS) entry which is preliminary data.</text>
</comment>
<dbReference type="Proteomes" id="UP000237608">
    <property type="component" value="Unassembled WGS sequence"/>
</dbReference>
<dbReference type="OrthoDB" id="1150187at2"/>
<keyword evidence="2" id="KW-1185">Reference proteome</keyword>
<dbReference type="PANTHER" id="PTHR37804">
    <property type="entry name" value="CDAA REGULATORY PROTEIN CDAR"/>
    <property type="match status" value="1"/>
</dbReference>
<dbReference type="Pfam" id="PF07949">
    <property type="entry name" value="YbbR"/>
    <property type="match status" value="1"/>
</dbReference>
<dbReference type="PANTHER" id="PTHR37804:SF1">
    <property type="entry name" value="CDAA REGULATORY PROTEIN CDAR"/>
    <property type="match status" value="1"/>
</dbReference>
<dbReference type="EMBL" id="MSCL01000001">
    <property type="protein sequence ID" value="PQJ74628.1"/>
    <property type="molecule type" value="Genomic_DNA"/>
</dbReference>
<sequence>MKTSQTISKSFLGFLGASFLIWVLITFSKEYKTVIEYEVNFINIPQKNILLETTPQKIASYVSGSGFRLFWSQLFDQKIKLDVSKFAKTSQNKTYVLPKNQLSNIQEQLMSGVEIENILKDTLYVKMGFLHTKKVPLKPNLNINFQVGYNLLGDVKVTPDSVLISGDENQLKSIQFLDLESLKLTNVKGNFSNKVAILKPSQSKSIKLTASKALISAKVDKFTEGSLQVPFKITNVPTDIKITTLSETVLVTFVVALSQFSRVSEASFIIECDYEMSTKNELGYLIPKIVLKPDFVDNIKIIPTKIDFLIQK</sequence>
<dbReference type="RefSeq" id="WP_105045779.1">
    <property type="nucleotide sequence ID" value="NZ_CP150662.1"/>
</dbReference>
<evidence type="ECO:0008006" key="3">
    <source>
        <dbReference type="Google" id="ProtNLM"/>
    </source>
</evidence>
<accession>A0A2S7WAH7</accession>
<dbReference type="InterPro" id="IPR012505">
    <property type="entry name" value="YbbR"/>
</dbReference>